<evidence type="ECO:0000313" key="2">
    <source>
        <dbReference type="Proteomes" id="UP000762676"/>
    </source>
</evidence>
<comment type="caution">
    <text evidence="1">The sequence shown here is derived from an EMBL/GenBank/DDBJ whole genome shotgun (WGS) entry which is preliminary data.</text>
</comment>
<sequence>MIDLTVRLRVNWTSQGRPDDDQLSQYRGTASFRLGTGYIYGIKEPECGHPCPCSECDGNITKRHWAFKVKTAHHVVYDTEEAKKTKVDLFYDEATSRKGCKMASVRGVEVAWSDSDMDFCEMLCVTHDELLGKQIMSAWRCLDDSKVNPLYALDLTLMPSFGGDVVSALIVSHPHGQPKKITVGKLRYQDKCKDGSVIEYDAPTCPGSSGAPVFMFDPELEEKRCLWVYASVHSGGFANITPEAKRQENFFRKFIQRVKGRNTKPKPKLDQLNYGNDRFGIWRNYFYPTKIDV</sequence>
<gene>
    <name evidence="1" type="ORF">ElyMa_003376300</name>
</gene>
<dbReference type="InterPro" id="IPR043504">
    <property type="entry name" value="Peptidase_S1_PA_chymotrypsin"/>
</dbReference>
<dbReference type="InterPro" id="IPR009003">
    <property type="entry name" value="Peptidase_S1_PA"/>
</dbReference>
<evidence type="ECO:0008006" key="3">
    <source>
        <dbReference type="Google" id="ProtNLM"/>
    </source>
</evidence>
<dbReference type="SUPFAM" id="SSF50494">
    <property type="entry name" value="Trypsin-like serine proteases"/>
    <property type="match status" value="1"/>
</dbReference>
<proteinExistence type="predicted"/>
<evidence type="ECO:0000313" key="1">
    <source>
        <dbReference type="EMBL" id="GFS22930.1"/>
    </source>
</evidence>
<dbReference type="EMBL" id="BMAT01006951">
    <property type="protein sequence ID" value="GFS22930.1"/>
    <property type="molecule type" value="Genomic_DNA"/>
</dbReference>
<dbReference type="AlphaFoldDB" id="A0AAV4JKY5"/>
<accession>A0AAV4JKY5</accession>
<dbReference type="Gene3D" id="2.40.10.10">
    <property type="entry name" value="Trypsin-like serine proteases"/>
    <property type="match status" value="1"/>
</dbReference>
<organism evidence="1 2">
    <name type="scientific">Elysia marginata</name>
    <dbReference type="NCBI Taxonomy" id="1093978"/>
    <lineage>
        <taxon>Eukaryota</taxon>
        <taxon>Metazoa</taxon>
        <taxon>Spiralia</taxon>
        <taxon>Lophotrochozoa</taxon>
        <taxon>Mollusca</taxon>
        <taxon>Gastropoda</taxon>
        <taxon>Heterobranchia</taxon>
        <taxon>Euthyneura</taxon>
        <taxon>Panpulmonata</taxon>
        <taxon>Sacoglossa</taxon>
        <taxon>Placobranchoidea</taxon>
        <taxon>Plakobranchidae</taxon>
        <taxon>Elysia</taxon>
    </lineage>
</organism>
<name>A0AAV4JKY5_9GAST</name>
<dbReference type="Proteomes" id="UP000762676">
    <property type="component" value="Unassembled WGS sequence"/>
</dbReference>
<keyword evidence="2" id="KW-1185">Reference proteome</keyword>
<protein>
    <recommendedName>
        <fullName evidence="3">Peptidase S1 domain-containing protein</fullName>
    </recommendedName>
</protein>
<reference evidence="1 2" key="1">
    <citation type="journal article" date="2021" name="Elife">
        <title>Chloroplast acquisition without the gene transfer in kleptoplastic sea slugs, Plakobranchus ocellatus.</title>
        <authorList>
            <person name="Maeda T."/>
            <person name="Takahashi S."/>
            <person name="Yoshida T."/>
            <person name="Shimamura S."/>
            <person name="Takaki Y."/>
            <person name="Nagai Y."/>
            <person name="Toyoda A."/>
            <person name="Suzuki Y."/>
            <person name="Arimoto A."/>
            <person name="Ishii H."/>
            <person name="Satoh N."/>
            <person name="Nishiyama T."/>
            <person name="Hasebe M."/>
            <person name="Maruyama T."/>
            <person name="Minagawa J."/>
            <person name="Obokata J."/>
            <person name="Shigenobu S."/>
        </authorList>
    </citation>
    <scope>NUCLEOTIDE SEQUENCE [LARGE SCALE GENOMIC DNA]</scope>
</reference>